<reference evidence="2 3" key="1">
    <citation type="journal article" date="2019" name="Commun. Biol.">
        <title>The bagworm genome reveals a unique fibroin gene that provides high tensile strength.</title>
        <authorList>
            <person name="Kono N."/>
            <person name="Nakamura H."/>
            <person name="Ohtoshi R."/>
            <person name="Tomita M."/>
            <person name="Numata K."/>
            <person name="Arakawa K."/>
        </authorList>
    </citation>
    <scope>NUCLEOTIDE SEQUENCE [LARGE SCALE GENOMIC DNA]</scope>
</reference>
<feature type="region of interest" description="Disordered" evidence="1">
    <location>
        <begin position="63"/>
        <end position="121"/>
    </location>
</feature>
<protein>
    <recommendedName>
        <fullName evidence="4">Nucleic-acid-binding protein from transposon X-element</fullName>
    </recommendedName>
</protein>
<dbReference type="Proteomes" id="UP000299102">
    <property type="component" value="Unassembled WGS sequence"/>
</dbReference>
<evidence type="ECO:0008006" key="4">
    <source>
        <dbReference type="Google" id="ProtNLM"/>
    </source>
</evidence>
<evidence type="ECO:0000256" key="1">
    <source>
        <dbReference type="SAM" id="MobiDB-lite"/>
    </source>
</evidence>
<dbReference type="OrthoDB" id="8123891at2759"/>
<evidence type="ECO:0000313" key="3">
    <source>
        <dbReference type="Proteomes" id="UP000299102"/>
    </source>
</evidence>
<dbReference type="EMBL" id="BGZK01001972">
    <property type="protein sequence ID" value="GBP89051.1"/>
    <property type="molecule type" value="Genomic_DNA"/>
</dbReference>
<name>A0A4C1ZJL1_EUMVA</name>
<dbReference type="AlphaFoldDB" id="A0A4C1ZJL1"/>
<evidence type="ECO:0000313" key="2">
    <source>
        <dbReference type="EMBL" id="GBP89051.1"/>
    </source>
</evidence>
<comment type="caution">
    <text evidence="2">The sequence shown here is derived from an EMBL/GenBank/DDBJ whole genome shotgun (WGS) entry which is preliminary data.</text>
</comment>
<sequence length="121" mass="13172">MPDVWNAAAYCYAQPRCVKCLVPHWTKDCERSKESGGKPSCCNCGQDHTANYGGCPEAPEPKPFVAKKVNSPNKLKDSTAKSSQFPPLNKSIDKTVRMDKDMPSSAGGKEYGPAPPRVENL</sequence>
<proteinExistence type="predicted"/>
<gene>
    <name evidence="2" type="ORF">EVAR_61715_1</name>
</gene>
<keyword evidence="3" id="KW-1185">Reference proteome</keyword>
<feature type="compositionally biased region" description="Basic and acidic residues" evidence="1">
    <location>
        <begin position="91"/>
        <end position="102"/>
    </location>
</feature>
<accession>A0A4C1ZJL1</accession>
<organism evidence="2 3">
    <name type="scientific">Eumeta variegata</name>
    <name type="common">Bagworm moth</name>
    <name type="synonym">Eumeta japonica</name>
    <dbReference type="NCBI Taxonomy" id="151549"/>
    <lineage>
        <taxon>Eukaryota</taxon>
        <taxon>Metazoa</taxon>
        <taxon>Ecdysozoa</taxon>
        <taxon>Arthropoda</taxon>
        <taxon>Hexapoda</taxon>
        <taxon>Insecta</taxon>
        <taxon>Pterygota</taxon>
        <taxon>Neoptera</taxon>
        <taxon>Endopterygota</taxon>
        <taxon>Lepidoptera</taxon>
        <taxon>Glossata</taxon>
        <taxon>Ditrysia</taxon>
        <taxon>Tineoidea</taxon>
        <taxon>Psychidae</taxon>
        <taxon>Oiketicinae</taxon>
        <taxon>Eumeta</taxon>
    </lineage>
</organism>